<dbReference type="EMBL" id="CP046452">
    <property type="protein sequence ID" value="QGU02778.1"/>
    <property type="molecule type" value="Genomic_DNA"/>
</dbReference>
<evidence type="ECO:0000313" key="2">
    <source>
        <dbReference type="EMBL" id="QGU02778.1"/>
    </source>
</evidence>
<dbReference type="Pfam" id="PF11222">
    <property type="entry name" value="DUF3017"/>
    <property type="match status" value="1"/>
</dbReference>
<keyword evidence="3" id="KW-1185">Reference proteome</keyword>
<feature type="transmembrane region" description="Helical" evidence="1">
    <location>
        <begin position="76"/>
        <end position="95"/>
    </location>
</feature>
<feature type="transmembrane region" description="Helical" evidence="1">
    <location>
        <begin position="12"/>
        <end position="32"/>
    </location>
</feature>
<reference evidence="3" key="1">
    <citation type="submission" date="2019-11" db="EMBL/GenBank/DDBJ databases">
        <title>Complete genome sequence of Corynebacterium kalinowskii 1959, a novel Corynebacterium species isolated from soil of a small paddock in Vilsendorf, Germany.</title>
        <authorList>
            <person name="Schaffert L."/>
            <person name="Ruwe M."/>
            <person name="Milse J."/>
            <person name="Hanuschka K."/>
            <person name="Ortseifen V."/>
            <person name="Droste J."/>
            <person name="Brandt D."/>
            <person name="Schlueter L."/>
            <person name="Kutter Y."/>
            <person name="Vinke S."/>
            <person name="Viehoefer P."/>
            <person name="Jacob L."/>
            <person name="Luebke N.-C."/>
            <person name="Schulte-Berndt E."/>
            <person name="Hain C."/>
            <person name="Linder M."/>
            <person name="Schmidt P."/>
            <person name="Wollenschlaeger L."/>
            <person name="Luttermann T."/>
            <person name="Thieme E."/>
            <person name="Hassa J."/>
            <person name="Haak M."/>
            <person name="Wittchen M."/>
            <person name="Mentz A."/>
            <person name="Persicke M."/>
            <person name="Busche T."/>
            <person name="Ruckert C."/>
        </authorList>
    </citation>
    <scope>NUCLEOTIDE SEQUENCE [LARGE SCALE GENOMIC DNA]</scope>
    <source>
        <strain evidence="3">1959</strain>
    </source>
</reference>
<accession>A0A6B8W6D9</accession>
<evidence type="ECO:0000313" key="3">
    <source>
        <dbReference type="Proteomes" id="UP000427071"/>
    </source>
</evidence>
<sequence>MDLPASRVPVRLQRLGLLVFVVVIVVSVVLSLTEHWRRSTFAFGIAMMWLAVLRVYCDSGVLGVLAVRSRRFDAGYSATLGAIMIFLAVSVDALGS</sequence>
<name>A0A6B8W6D9_9CORY</name>
<evidence type="ECO:0000256" key="1">
    <source>
        <dbReference type="SAM" id="Phobius"/>
    </source>
</evidence>
<keyword evidence="1" id="KW-0812">Transmembrane</keyword>
<protein>
    <recommendedName>
        <fullName evidence="4">DUF3017 domain-containing protein</fullName>
    </recommendedName>
</protein>
<proteinExistence type="predicted"/>
<dbReference type="AlphaFoldDB" id="A0A6B8W6D9"/>
<evidence type="ECO:0008006" key="4">
    <source>
        <dbReference type="Google" id="ProtNLM"/>
    </source>
</evidence>
<gene>
    <name evidence="2" type="ORF">CKALI_09615</name>
</gene>
<keyword evidence="1" id="KW-0472">Membrane</keyword>
<dbReference type="Proteomes" id="UP000427071">
    <property type="component" value="Chromosome"/>
</dbReference>
<dbReference type="InterPro" id="IPR021385">
    <property type="entry name" value="DUF3017"/>
</dbReference>
<organism evidence="2 3">
    <name type="scientific">Corynebacterium kalinowskii</name>
    <dbReference type="NCBI Taxonomy" id="2675216"/>
    <lineage>
        <taxon>Bacteria</taxon>
        <taxon>Bacillati</taxon>
        <taxon>Actinomycetota</taxon>
        <taxon>Actinomycetes</taxon>
        <taxon>Mycobacteriales</taxon>
        <taxon>Corynebacteriaceae</taxon>
        <taxon>Corynebacterium</taxon>
    </lineage>
</organism>
<keyword evidence="1" id="KW-1133">Transmembrane helix</keyword>
<feature type="transmembrane region" description="Helical" evidence="1">
    <location>
        <begin position="39"/>
        <end position="56"/>
    </location>
</feature>
<dbReference type="KEGG" id="ckw:CKALI_09615"/>